<reference evidence="2 3" key="1">
    <citation type="submission" date="2024-01" db="EMBL/GenBank/DDBJ databases">
        <title>The genome of the rayed Mediterranean limpet Patella caerulea (Linnaeus, 1758).</title>
        <authorList>
            <person name="Anh-Thu Weber A."/>
            <person name="Halstead-Nussloch G."/>
        </authorList>
    </citation>
    <scope>NUCLEOTIDE SEQUENCE [LARGE SCALE GENOMIC DNA]</scope>
    <source>
        <strain evidence="2">AATW-2023a</strain>
        <tissue evidence="2">Whole specimen</tissue>
    </source>
</reference>
<dbReference type="InterPro" id="IPR008775">
    <property type="entry name" value="Phytyl_CoA_dOase-like"/>
</dbReference>
<evidence type="ECO:0000313" key="3">
    <source>
        <dbReference type="Proteomes" id="UP001347796"/>
    </source>
</evidence>
<proteinExistence type="predicted"/>
<dbReference type="EMBL" id="JAZGQO010000003">
    <property type="protein sequence ID" value="KAK6188455.1"/>
    <property type="molecule type" value="Genomic_DNA"/>
</dbReference>
<sequence>MPVDARNFAEDFDRNGYATSLDVLQEREILELKDNFDNLENSIGKENAQYSLHNIHTKYPWVLKLSSHPRVLAPLQAILGNNLILLDSRFICKYPSQEFQEDGSDEKFVAWHQDVRYWGIEGDVISVWLAVDDADVDNGCMVVVPSTHKDGILEHKAASQKGNMLTSNQEIPSNLFDATKSVPCPLKAGQMSLHHGHLVHGSEPNRSSRRRCGFVIRYVSTKAHPIDDPERPRKFESTVLVSGEDRFGNFVDNSPEWFTWRN</sequence>
<dbReference type="Proteomes" id="UP001347796">
    <property type="component" value="Unassembled WGS sequence"/>
</dbReference>
<dbReference type="PANTHER" id="PTHR20883">
    <property type="entry name" value="PHYTANOYL-COA DIOXYGENASE DOMAIN CONTAINING 1"/>
    <property type="match status" value="1"/>
</dbReference>
<evidence type="ECO:0000256" key="1">
    <source>
        <dbReference type="ARBA" id="ARBA00001962"/>
    </source>
</evidence>
<comment type="caution">
    <text evidence="2">The sequence shown here is derived from an EMBL/GenBank/DDBJ whole genome shotgun (WGS) entry which is preliminary data.</text>
</comment>
<organism evidence="2 3">
    <name type="scientific">Patella caerulea</name>
    <name type="common">Rayed Mediterranean limpet</name>
    <dbReference type="NCBI Taxonomy" id="87958"/>
    <lineage>
        <taxon>Eukaryota</taxon>
        <taxon>Metazoa</taxon>
        <taxon>Spiralia</taxon>
        <taxon>Lophotrochozoa</taxon>
        <taxon>Mollusca</taxon>
        <taxon>Gastropoda</taxon>
        <taxon>Patellogastropoda</taxon>
        <taxon>Patelloidea</taxon>
        <taxon>Patellidae</taxon>
        <taxon>Patella</taxon>
    </lineage>
</organism>
<dbReference type="Gene3D" id="2.60.120.620">
    <property type="entry name" value="q2cbj1_9rhob like domain"/>
    <property type="match status" value="1"/>
</dbReference>
<evidence type="ECO:0008006" key="4">
    <source>
        <dbReference type="Google" id="ProtNLM"/>
    </source>
</evidence>
<dbReference type="AlphaFoldDB" id="A0AAN8PYB8"/>
<comment type="cofactor">
    <cofactor evidence="1">
        <name>Fe cation</name>
        <dbReference type="ChEBI" id="CHEBI:24875"/>
    </cofactor>
</comment>
<evidence type="ECO:0000313" key="2">
    <source>
        <dbReference type="EMBL" id="KAK6188455.1"/>
    </source>
</evidence>
<dbReference type="PANTHER" id="PTHR20883:SF52">
    <property type="entry name" value="ALPHA-KETOGLUTARATE-DEPENDENT HYPOPHOSPHITE DIOXYGENASE-LIKE GENE A2 [PROVISIONAL]-RELATED"/>
    <property type="match status" value="1"/>
</dbReference>
<accession>A0AAN8PYB8</accession>
<keyword evidence="3" id="KW-1185">Reference proteome</keyword>
<gene>
    <name evidence="2" type="ORF">SNE40_004624</name>
</gene>
<protein>
    <recommendedName>
        <fullName evidence="4">Phytanoyl-CoA dioxygenase</fullName>
    </recommendedName>
</protein>
<name>A0AAN8PYB8_PATCE</name>
<dbReference type="Pfam" id="PF05721">
    <property type="entry name" value="PhyH"/>
    <property type="match status" value="1"/>
</dbReference>
<dbReference type="SUPFAM" id="SSF51197">
    <property type="entry name" value="Clavaminate synthase-like"/>
    <property type="match status" value="1"/>
</dbReference>